<gene>
    <name evidence="2" type="ORF">AD951_00310</name>
</gene>
<evidence type="ECO:0000256" key="1">
    <source>
        <dbReference type="SAM" id="MobiDB-lite"/>
    </source>
</evidence>
<comment type="caution">
    <text evidence="2">The sequence shown here is derived from an EMBL/GenBank/DDBJ whole genome shotgun (WGS) entry which is preliminary data.</text>
</comment>
<evidence type="ECO:0000313" key="3">
    <source>
        <dbReference type="Proteomes" id="UP000075377"/>
    </source>
</evidence>
<protein>
    <submittedName>
        <fullName evidence="2">Uncharacterized protein</fullName>
    </submittedName>
</protein>
<feature type="region of interest" description="Disordered" evidence="1">
    <location>
        <begin position="1"/>
        <end position="29"/>
    </location>
</feature>
<sequence>MTATINNRRFSKVRGNGIRHGQNMKDCHPVGQKIVSNDASVTAPPEHLRAHDRNSCLLSRLDKPGKTSVKIFSKRIIRIIMKTLDTPECVGLRRHRLRPWPSSTKLWKMTISDPLCRQFRLETGAIIVSITPGIRKSPHIRDQCHAIMTQKRDKIR</sequence>
<accession>A0A149V3X0</accession>
<evidence type="ECO:0000313" key="2">
    <source>
        <dbReference type="EMBL" id="KXV74907.1"/>
    </source>
</evidence>
<organism evidence="2 3">
    <name type="scientific">Acetobacter malorum</name>
    <dbReference type="NCBI Taxonomy" id="178901"/>
    <lineage>
        <taxon>Bacteria</taxon>
        <taxon>Pseudomonadati</taxon>
        <taxon>Pseudomonadota</taxon>
        <taxon>Alphaproteobacteria</taxon>
        <taxon>Acetobacterales</taxon>
        <taxon>Acetobacteraceae</taxon>
        <taxon>Acetobacter</taxon>
    </lineage>
</organism>
<dbReference type="AlphaFoldDB" id="A0A149V3X0"/>
<name>A0A149V3X0_9PROT</name>
<reference evidence="2 3" key="1">
    <citation type="submission" date="2015-06" db="EMBL/GenBank/DDBJ databases">
        <title>Improved classification and identification of acetic acid bacteria using matrix-assisted laser desorption/ionization time-of-flight mass spectrometry; Gluconobacter nephelii and Gluconobacter uchimurae are later heterotypic synonyms of Gluconobacter japonicus and Gluconobacter oxydans, respectively.</title>
        <authorList>
            <person name="Li L."/>
            <person name="Cleenwerck I."/>
            <person name="De Vuyst L."/>
            <person name="Vandamme P."/>
        </authorList>
    </citation>
    <scope>NUCLEOTIDE SEQUENCE [LARGE SCALE GENOMIC DNA]</scope>
    <source>
        <strain evidence="2 3">LMG 1699</strain>
    </source>
</reference>
<dbReference type="EMBL" id="LHZX01000053">
    <property type="protein sequence ID" value="KXV74907.1"/>
    <property type="molecule type" value="Genomic_DNA"/>
</dbReference>
<proteinExistence type="predicted"/>
<dbReference type="Proteomes" id="UP000075377">
    <property type="component" value="Unassembled WGS sequence"/>
</dbReference>